<dbReference type="Pfam" id="PF12697">
    <property type="entry name" value="Abhydrolase_6"/>
    <property type="match status" value="1"/>
</dbReference>
<reference evidence="2 3" key="1">
    <citation type="submission" date="2019-11" db="EMBL/GenBank/DDBJ databases">
        <title>Whole genome shotgun sequencing (WGS) data from Adlercreutzia equolifaciens ResAG-91, Eggerthella lenta MRI-F36, MRI-F37, MRI-F40, ResAG-49, ResAG-88, ResAG-121, ResAG-145, and Gordonibacter sp. ResAG-5, ResAG-26, ResAG-43, ResAG-50, ResAG-59.</title>
        <authorList>
            <person name="Stoll D.A."/>
            <person name="Danylec N."/>
            <person name="Franz C.M.A.P."/>
            <person name="Huch M."/>
        </authorList>
    </citation>
    <scope>NUCLEOTIDE SEQUENCE [LARGE SCALE GENOMIC DNA]</scope>
    <source>
        <strain evidence="2 3">ResAG-59</strain>
    </source>
</reference>
<name>A0A6N8ILG9_9ACTN</name>
<sequence>MARIGKKAGMIAVFVIAAIALAAGIALAAYVDNNRHGEARDLAKASAACFVEKQVELARTGLGQGRLGQGDGSLVPELWGQENRPPVPALSPTTLNYAEGPDNGPALVLVHGQGMQWEDYARVLPELAKRYHVFAVDCFGHGESAHDSALYSCQAIGQELKDFAAQEIGGPYLVSGHSSGGVVAAWLAANDAEHVTACLLEDPPFFRVTPEEMQAPPGCFVWKDAFEVVHAYLGQDKVADPAVYYAQHSYLFGLFGGLQPKIAEWTAAERAANPDAHLTLAWVPHDWVRGLYFYDDFDVRFAETFHDGSWFAGVDQADLLSRIACPAVYLKAKTKYGEDGLLLAANSDEDAARVQELVGACETIVVESGHDIHYDHPEAFVEAMDRVAGNN</sequence>
<feature type="domain" description="AB hydrolase-1" evidence="1">
    <location>
        <begin position="107"/>
        <end position="383"/>
    </location>
</feature>
<dbReference type="InterPro" id="IPR050266">
    <property type="entry name" value="AB_hydrolase_sf"/>
</dbReference>
<dbReference type="PANTHER" id="PTHR43798:SF33">
    <property type="entry name" value="HYDROLASE, PUTATIVE (AFU_ORTHOLOGUE AFUA_2G14860)-RELATED"/>
    <property type="match status" value="1"/>
</dbReference>
<evidence type="ECO:0000259" key="1">
    <source>
        <dbReference type="Pfam" id="PF12697"/>
    </source>
</evidence>
<keyword evidence="3" id="KW-1185">Reference proteome</keyword>
<comment type="caution">
    <text evidence="2">The sequence shown here is derived from an EMBL/GenBank/DDBJ whole genome shotgun (WGS) entry which is preliminary data.</text>
</comment>
<dbReference type="SUPFAM" id="SSF53474">
    <property type="entry name" value="alpha/beta-Hydrolases"/>
    <property type="match status" value="1"/>
</dbReference>
<dbReference type="AlphaFoldDB" id="A0A6N8ILG9"/>
<dbReference type="InterPro" id="IPR029058">
    <property type="entry name" value="AB_hydrolase_fold"/>
</dbReference>
<dbReference type="GO" id="GO:0016020">
    <property type="term" value="C:membrane"/>
    <property type="evidence" value="ECO:0007669"/>
    <property type="project" value="TreeGrafter"/>
</dbReference>
<evidence type="ECO:0000313" key="2">
    <source>
        <dbReference type="EMBL" id="MVN16739.1"/>
    </source>
</evidence>
<dbReference type="EMBL" id="WPOC01000045">
    <property type="protein sequence ID" value="MVN16739.1"/>
    <property type="molecule type" value="Genomic_DNA"/>
</dbReference>
<dbReference type="InterPro" id="IPR000073">
    <property type="entry name" value="AB_hydrolase_1"/>
</dbReference>
<dbReference type="GO" id="GO:0016787">
    <property type="term" value="F:hydrolase activity"/>
    <property type="evidence" value="ECO:0007669"/>
    <property type="project" value="UniProtKB-KW"/>
</dbReference>
<dbReference type="Proteomes" id="UP000468327">
    <property type="component" value="Unassembled WGS sequence"/>
</dbReference>
<organism evidence="2 3">
    <name type="scientific">Gordonibacter urolithinfaciens</name>
    <dbReference type="NCBI Taxonomy" id="1335613"/>
    <lineage>
        <taxon>Bacteria</taxon>
        <taxon>Bacillati</taxon>
        <taxon>Actinomycetota</taxon>
        <taxon>Coriobacteriia</taxon>
        <taxon>Eggerthellales</taxon>
        <taxon>Eggerthellaceae</taxon>
        <taxon>Gordonibacter</taxon>
    </lineage>
</organism>
<gene>
    <name evidence="2" type="ORF">GO738_15545</name>
</gene>
<keyword evidence="2" id="KW-0378">Hydrolase</keyword>
<proteinExistence type="predicted"/>
<accession>A0A6N8ILG9</accession>
<protein>
    <submittedName>
        <fullName evidence="2">Alpha/beta fold hydrolase</fullName>
    </submittedName>
</protein>
<dbReference type="Gene3D" id="3.40.50.1820">
    <property type="entry name" value="alpha/beta hydrolase"/>
    <property type="match status" value="1"/>
</dbReference>
<dbReference type="PANTHER" id="PTHR43798">
    <property type="entry name" value="MONOACYLGLYCEROL LIPASE"/>
    <property type="match status" value="1"/>
</dbReference>
<dbReference type="RefSeq" id="WP_087192022.1">
    <property type="nucleotide sequence ID" value="NZ_NFJN01000029.1"/>
</dbReference>
<evidence type="ECO:0000313" key="3">
    <source>
        <dbReference type="Proteomes" id="UP000468327"/>
    </source>
</evidence>